<protein>
    <submittedName>
        <fullName evidence="2">Uncharacterized protein</fullName>
    </submittedName>
</protein>
<evidence type="ECO:0000313" key="2">
    <source>
        <dbReference type="EMBL" id="PSB32949.1"/>
    </source>
</evidence>
<dbReference type="RefSeq" id="WP_106255197.1">
    <property type="nucleotide sequence ID" value="NZ_CAWNSW010000082.1"/>
</dbReference>
<feature type="transmembrane region" description="Helical" evidence="1">
    <location>
        <begin position="6"/>
        <end position="26"/>
    </location>
</feature>
<organism evidence="2 3">
    <name type="scientific">Stenomitos frigidus ULC18</name>
    <dbReference type="NCBI Taxonomy" id="2107698"/>
    <lineage>
        <taxon>Bacteria</taxon>
        <taxon>Bacillati</taxon>
        <taxon>Cyanobacteriota</taxon>
        <taxon>Cyanophyceae</taxon>
        <taxon>Leptolyngbyales</taxon>
        <taxon>Leptolyngbyaceae</taxon>
        <taxon>Stenomitos</taxon>
    </lineage>
</organism>
<dbReference type="OrthoDB" id="486569at2"/>
<accession>A0A2T1EJM1</accession>
<evidence type="ECO:0000313" key="3">
    <source>
        <dbReference type="Proteomes" id="UP000239576"/>
    </source>
</evidence>
<reference evidence="2 3" key="2">
    <citation type="submission" date="2018-03" db="EMBL/GenBank/DDBJ databases">
        <title>The ancient ancestry and fast evolution of plastids.</title>
        <authorList>
            <person name="Moore K.R."/>
            <person name="Magnabosco C."/>
            <person name="Momper L."/>
            <person name="Gold D.A."/>
            <person name="Bosak T."/>
            <person name="Fournier G.P."/>
        </authorList>
    </citation>
    <scope>NUCLEOTIDE SEQUENCE [LARGE SCALE GENOMIC DNA]</scope>
    <source>
        <strain evidence="2 3">ULC18</strain>
    </source>
</reference>
<proteinExistence type="predicted"/>
<sequence>MAYFFSQAAVAVEVFSFGYLASSFVMHTHRRLREIPGWRNYQATRLQASLSAPPIATIAAKRQLSPVEQLRQQCQQAGIKWRDAHGKNKHLKKAEMLVALQQLKQTKRVTVTAPLSVKPSKRAS</sequence>
<reference evidence="3" key="1">
    <citation type="submission" date="2018-02" db="EMBL/GenBank/DDBJ databases">
        <authorList>
            <person name="Moore K."/>
            <person name="Momper L."/>
        </authorList>
    </citation>
    <scope>NUCLEOTIDE SEQUENCE [LARGE SCALE GENOMIC DNA]</scope>
    <source>
        <strain evidence="3">ULC18</strain>
    </source>
</reference>
<dbReference type="AlphaFoldDB" id="A0A2T1EJM1"/>
<keyword evidence="1" id="KW-0472">Membrane</keyword>
<keyword evidence="1" id="KW-1133">Transmembrane helix</keyword>
<comment type="caution">
    <text evidence="2">The sequence shown here is derived from an EMBL/GenBank/DDBJ whole genome shotgun (WGS) entry which is preliminary data.</text>
</comment>
<evidence type="ECO:0000256" key="1">
    <source>
        <dbReference type="SAM" id="Phobius"/>
    </source>
</evidence>
<keyword evidence="1" id="KW-0812">Transmembrane</keyword>
<name>A0A2T1EJM1_9CYAN</name>
<keyword evidence="3" id="KW-1185">Reference proteome</keyword>
<gene>
    <name evidence="2" type="ORF">C7B82_04915</name>
</gene>
<dbReference type="Proteomes" id="UP000239576">
    <property type="component" value="Unassembled WGS sequence"/>
</dbReference>
<dbReference type="EMBL" id="PVWK01000023">
    <property type="protein sequence ID" value="PSB32949.1"/>
    <property type="molecule type" value="Genomic_DNA"/>
</dbReference>